<organism evidence="3 4">
    <name type="scientific">Knufia fluminis</name>
    <dbReference type="NCBI Taxonomy" id="191047"/>
    <lineage>
        <taxon>Eukaryota</taxon>
        <taxon>Fungi</taxon>
        <taxon>Dikarya</taxon>
        <taxon>Ascomycota</taxon>
        <taxon>Pezizomycotina</taxon>
        <taxon>Eurotiomycetes</taxon>
        <taxon>Chaetothyriomycetidae</taxon>
        <taxon>Chaetothyriales</taxon>
        <taxon>Trichomeriaceae</taxon>
        <taxon>Knufia</taxon>
    </lineage>
</organism>
<feature type="region of interest" description="Disordered" evidence="1">
    <location>
        <begin position="324"/>
        <end position="406"/>
    </location>
</feature>
<keyword evidence="4" id="KW-1185">Reference proteome</keyword>
<keyword evidence="2" id="KW-0472">Membrane</keyword>
<keyword evidence="2" id="KW-0812">Transmembrane</keyword>
<evidence type="ECO:0000313" key="4">
    <source>
        <dbReference type="Proteomes" id="UP001316803"/>
    </source>
</evidence>
<evidence type="ECO:0000313" key="3">
    <source>
        <dbReference type="EMBL" id="KAK5952785.1"/>
    </source>
</evidence>
<reference evidence="3 4" key="1">
    <citation type="submission" date="2022-12" db="EMBL/GenBank/DDBJ databases">
        <title>Genomic features and morphological characterization of a novel Knufia sp. strain isolated from spacecraft assembly facility.</title>
        <authorList>
            <person name="Teixeira M."/>
            <person name="Chander A.M."/>
            <person name="Stajich J.E."/>
            <person name="Venkateswaran K."/>
        </authorList>
    </citation>
    <scope>NUCLEOTIDE SEQUENCE [LARGE SCALE GENOMIC DNA]</scope>
    <source>
        <strain evidence="3 4">FJI-L2-BK-P2</strain>
    </source>
</reference>
<proteinExistence type="predicted"/>
<keyword evidence="2" id="KW-1133">Transmembrane helix</keyword>
<protein>
    <submittedName>
        <fullName evidence="3">Uncharacterized protein</fullName>
    </submittedName>
</protein>
<dbReference type="Proteomes" id="UP001316803">
    <property type="component" value="Unassembled WGS sequence"/>
</dbReference>
<evidence type="ECO:0000256" key="1">
    <source>
        <dbReference type="SAM" id="MobiDB-lite"/>
    </source>
</evidence>
<evidence type="ECO:0000256" key="2">
    <source>
        <dbReference type="SAM" id="Phobius"/>
    </source>
</evidence>
<feature type="compositionally biased region" description="Basic and acidic residues" evidence="1">
    <location>
        <begin position="397"/>
        <end position="406"/>
    </location>
</feature>
<sequence length="406" mass="43577">MPSRSVGDKDSAPSTLLGVCAAYVLTAILSISFSSPALALQTVPGSPCADTCTKNDINLANNTVCLDEDYQTGGGRQFRECTTCLLNSTAVDTASNVSDVYWGLFNLRYTLGECMFAYPAEIVSVSSPCQVTCQPLEPGVTYDIGPDKDTATDETVPNLDFCNNGFGGDNKINNCTFCYSYIPQQLFLANFMQALHIACRQPPAIGDTFYPDGRAIFNESAIPGPAPPSTGDNSSSGLTGWKLGLAIALPVVGGVLLFALSCFCCFKFTKKRRARMAATGRMSTYHDRQPVSALSGGTPPSQYQWPIGQHEPAQEMERISYQHTPKNGKMPSPGLAQGRWSRHTDDEAEVPLSALPRDDIGPAPGQAKDPYLHEQYFGVASSGVPGEAMPGPSGYIHPEERGSWAR</sequence>
<comment type="caution">
    <text evidence="3">The sequence shown here is derived from an EMBL/GenBank/DDBJ whole genome shotgun (WGS) entry which is preliminary data.</text>
</comment>
<feature type="transmembrane region" description="Helical" evidence="2">
    <location>
        <begin position="243"/>
        <end position="266"/>
    </location>
</feature>
<accession>A0AAN8ENX7</accession>
<dbReference type="EMBL" id="JAKLMC020000014">
    <property type="protein sequence ID" value="KAK5952785.1"/>
    <property type="molecule type" value="Genomic_DNA"/>
</dbReference>
<gene>
    <name evidence="3" type="ORF">OHC33_006378</name>
</gene>
<name>A0AAN8ENX7_9EURO</name>
<dbReference type="AlphaFoldDB" id="A0AAN8ENX7"/>